<evidence type="ECO:0000313" key="1">
    <source>
        <dbReference type="EMBL" id="MFD2834386.1"/>
    </source>
</evidence>
<dbReference type="PROSITE" id="PS51257">
    <property type="entry name" value="PROKAR_LIPOPROTEIN"/>
    <property type="match status" value="1"/>
</dbReference>
<protein>
    <submittedName>
        <fullName evidence="1">SIMPL domain-containing protein</fullName>
    </submittedName>
</protein>
<sequence>MNRIIGLGLLILLSSCAHDRIESNANFKTMMIKSSGEIETTPDMAEFTIYLNCLKPTVKGAKQCLVDESNALTQSLLDYGIDKEDLLTTAISMNKSYRWANNSQVFQGYNSATSINVKVKDLDKLDEIYSELLENRNLNLNGLSYSHSKLDSLENKAYIKAFHKAEVLAKKLIAEIPEEDLELLKIGNVSITSSLPNNRGASSDAAMAEVAEQSAGNSISINTGNVRVNATLYVEFHIK</sequence>
<gene>
    <name evidence="1" type="ORF">ACFSYS_13925</name>
</gene>
<dbReference type="RefSeq" id="WP_251738987.1">
    <property type="nucleotide sequence ID" value="NZ_JBHUOJ010000032.1"/>
</dbReference>
<dbReference type="Pfam" id="PF04402">
    <property type="entry name" value="SIMPL"/>
    <property type="match status" value="1"/>
</dbReference>
<proteinExistence type="predicted"/>
<dbReference type="Gene3D" id="3.30.70.2970">
    <property type="entry name" value="Protein of unknown function (DUF541), domain 2"/>
    <property type="match status" value="1"/>
</dbReference>
<dbReference type="Proteomes" id="UP001597438">
    <property type="component" value="Unassembled WGS sequence"/>
</dbReference>
<comment type="caution">
    <text evidence="1">The sequence shown here is derived from an EMBL/GenBank/DDBJ whole genome shotgun (WGS) entry which is preliminary data.</text>
</comment>
<reference evidence="2" key="1">
    <citation type="journal article" date="2019" name="Int. J. Syst. Evol. Microbiol.">
        <title>The Global Catalogue of Microorganisms (GCM) 10K type strain sequencing project: providing services to taxonomists for standard genome sequencing and annotation.</title>
        <authorList>
            <consortium name="The Broad Institute Genomics Platform"/>
            <consortium name="The Broad Institute Genome Sequencing Center for Infectious Disease"/>
            <person name="Wu L."/>
            <person name="Ma J."/>
        </authorList>
    </citation>
    <scope>NUCLEOTIDE SEQUENCE [LARGE SCALE GENOMIC DNA]</scope>
    <source>
        <strain evidence="2">KCTC 52925</strain>
    </source>
</reference>
<dbReference type="Gene3D" id="3.30.110.170">
    <property type="entry name" value="Protein of unknown function (DUF541), domain 1"/>
    <property type="match status" value="1"/>
</dbReference>
<dbReference type="InterPro" id="IPR052022">
    <property type="entry name" value="26kDa_periplasmic_antigen"/>
</dbReference>
<organism evidence="1 2">
    <name type="scientific">Christiangramia antarctica</name>
    <dbReference type="NCBI Taxonomy" id="2058158"/>
    <lineage>
        <taxon>Bacteria</taxon>
        <taxon>Pseudomonadati</taxon>
        <taxon>Bacteroidota</taxon>
        <taxon>Flavobacteriia</taxon>
        <taxon>Flavobacteriales</taxon>
        <taxon>Flavobacteriaceae</taxon>
        <taxon>Christiangramia</taxon>
    </lineage>
</organism>
<accession>A0ABW5X9N2</accession>
<dbReference type="InterPro" id="IPR007497">
    <property type="entry name" value="SIMPL/DUF541"/>
</dbReference>
<keyword evidence="2" id="KW-1185">Reference proteome</keyword>
<dbReference type="EMBL" id="JBHUOJ010000032">
    <property type="protein sequence ID" value="MFD2834386.1"/>
    <property type="molecule type" value="Genomic_DNA"/>
</dbReference>
<dbReference type="PANTHER" id="PTHR34387:SF2">
    <property type="entry name" value="SLR1258 PROTEIN"/>
    <property type="match status" value="1"/>
</dbReference>
<evidence type="ECO:0000313" key="2">
    <source>
        <dbReference type="Proteomes" id="UP001597438"/>
    </source>
</evidence>
<name>A0ABW5X9N2_9FLAO</name>
<dbReference type="PANTHER" id="PTHR34387">
    <property type="entry name" value="SLR1258 PROTEIN"/>
    <property type="match status" value="1"/>
</dbReference>